<dbReference type="InterPro" id="IPR050309">
    <property type="entry name" value="Type-B_Carboxylest/Lipase"/>
</dbReference>
<dbReference type="PANTHER" id="PTHR11559">
    <property type="entry name" value="CARBOXYLESTERASE"/>
    <property type="match status" value="1"/>
</dbReference>
<dbReference type="AlphaFoldDB" id="A0A4V6DGI6"/>
<dbReference type="EMBL" id="PJEX01000211">
    <property type="protein sequence ID" value="TKW52996.1"/>
    <property type="molecule type" value="Genomic_DNA"/>
</dbReference>
<dbReference type="Pfam" id="PF00135">
    <property type="entry name" value="COesterase"/>
    <property type="match status" value="1"/>
</dbReference>
<evidence type="ECO:0000313" key="5">
    <source>
        <dbReference type="EMBL" id="TKW52996.1"/>
    </source>
</evidence>
<dbReference type="InterPro" id="IPR029058">
    <property type="entry name" value="AB_hydrolase_fold"/>
</dbReference>
<evidence type="ECO:0000313" key="6">
    <source>
        <dbReference type="Proteomes" id="UP000310108"/>
    </source>
</evidence>
<keyword evidence="6" id="KW-1185">Reference proteome</keyword>
<evidence type="ECO:0000259" key="4">
    <source>
        <dbReference type="Pfam" id="PF00135"/>
    </source>
</evidence>
<name>A0A4V6DGI6_9PEZI</name>
<proteinExistence type="inferred from homology"/>
<dbReference type="PROSITE" id="PS00122">
    <property type="entry name" value="CARBOXYLESTERASE_B_1"/>
    <property type="match status" value="1"/>
</dbReference>
<dbReference type="STRING" id="1306861.A0A4V6DGI6"/>
<dbReference type="Proteomes" id="UP000310108">
    <property type="component" value="Unassembled WGS sequence"/>
</dbReference>
<dbReference type="GO" id="GO:0016787">
    <property type="term" value="F:hydrolase activity"/>
    <property type="evidence" value="ECO:0007669"/>
    <property type="project" value="UniProtKB-KW"/>
</dbReference>
<dbReference type="InterPro" id="IPR002018">
    <property type="entry name" value="CarbesteraseB"/>
</dbReference>
<evidence type="ECO:0000256" key="1">
    <source>
        <dbReference type="ARBA" id="ARBA00005964"/>
    </source>
</evidence>
<reference evidence="5 6" key="1">
    <citation type="journal article" date="2019" name="PLoS ONE">
        <title>Comparative genome analysis indicates high evolutionary potential of pathogenicity genes in Colletotrichum tanaceti.</title>
        <authorList>
            <person name="Lelwala R.V."/>
            <person name="Korhonen P.K."/>
            <person name="Young N.D."/>
            <person name="Scott J.B."/>
            <person name="Ades P.A."/>
            <person name="Gasser R.B."/>
            <person name="Taylor P.W.J."/>
        </authorList>
    </citation>
    <scope>NUCLEOTIDE SEQUENCE [LARGE SCALE GENOMIC DNA]</scope>
    <source>
        <strain evidence="5">BRIP57314</strain>
    </source>
</reference>
<dbReference type="InterPro" id="IPR019826">
    <property type="entry name" value="Carboxylesterase_B_AS"/>
</dbReference>
<protein>
    <recommendedName>
        <fullName evidence="3">Carboxylic ester hydrolase</fullName>
        <ecNumber evidence="3">3.1.1.-</ecNumber>
    </recommendedName>
</protein>
<comment type="similarity">
    <text evidence="1 3">Belongs to the type-B carboxylesterase/lipase family.</text>
</comment>
<dbReference type="Gene3D" id="3.40.50.1820">
    <property type="entry name" value="alpha/beta hydrolase"/>
    <property type="match status" value="1"/>
</dbReference>
<comment type="caution">
    <text evidence="5">The sequence shown here is derived from an EMBL/GenBank/DDBJ whole genome shotgun (WGS) entry which is preliminary data.</text>
</comment>
<dbReference type="SUPFAM" id="SSF53474">
    <property type="entry name" value="alpha/beta-Hydrolases"/>
    <property type="match status" value="1"/>
</dbReference>
<keyword evidence="2 3" id="KW-0378">Hydrolase</keyword>
<evidence type="ECO:0000256" key="3">
    <source>
        <dbReference type="RuleBase" id="RU361235"/>
    </source>
</evidence>
<evidence type="ECO:0000256" key="2">
    <source>
        <dbReference type="ARBA" id="ARBA00022801"/>
    </source>
</evidence>
<dbReference type="EC" id="3.1.1.-" evidence="3"/>
<sequence length="605" mass="64051">MPALQDTAQSHSSETHGSIKTLMYIRNTHVAASALLVLASQASADYTPRLPTVDLGYAVHRATYNESGGLFTFSNIRYATAPRFGAPAPVTVVNRTVNDGQTPGNCPMGSPPWLSLSLQYQAGQLSLDQVNATFAGIRGLSPSSDASLIERYLNTPATAPASTITEDCLHLDVVVPEKILKRANDSSGAGGAPVLVWIYGGGYTVGDKNYYGNPATLIAKSQEDGSDGVVYVALDYRLGLFGFISGTEYEEQGGVSNIGLRDQRSALQWVQENIHLFGGDPENVTVMGESAGAGSILHQLTAYGGSSSGGGGGAAPFRRAVLQSPGFEFVAGNGSKAAGRYARALEWASHFSNSSVGTLDDLRRLPFDVLDKVNQVTISTAYWGGFGWGPTVDGDFVPDLPGVLLAQGRFDSSVAVLGAHNSDEGFLFASPLIADEHDYVSLLLRPLLPDASDEVVDHVAARLYPAVYDGTHPWTTPLARASATVADAWFVCNNYFLNRALGGGGGAAFNYLFDVAPGRHGNDIGYTFFNGEASYNGLPVNASVADTLQAYLTAFAKTGSPNQAGLPEVPLYGDGAAVMSLYNRTTVVDTAVAKRCDWWQKGLFR</sequence>
<accession>A0A4V6DGI6</accession>
<gene>
    <name evidence="5" type="primary">LIP2</name>
    <name evidence="5" type="ORF">CTA1_12506</name>
</gene>
<feature type="domain" description="Carboxylesterase type B" evidence="4">
    <location>
        <begin position="69"/>
        <end position="599"/>
    </location>
</feature>
<organism evidence="5 6">
    <name type="scientific">Colletotrichum tanaceti</name>
    <dbReference type="NCBI Taxonomy" id="1306861"/>
    <lineage>
        <taxon>Eukaryota</taxon>
        <taxon>Fungi</taxon>
        <taxon>Dikarya</taxon>
        <taxon>Ascomycota</taxon>
        <taxon>Pezizomycotina</taxon>
        <taxon>Sordariomycetes</taxon>
        <taxon>Hypocreomycetidae</taxon>
        <taxon>Glomerellales</taxon>
        <taxon>Glomerellaceae</taxon>
        <taxon>Colletotrichum</taxon>
        <taxon>Colletotrichum destructivum species complex</taxon>
    </lineage>
</organism>